<gene>
    <name evidence="2" type="ORF">M9458_033088</name>
</gene>
<accession>A0ABD0PFS8</accession>
<comment type="caution">
    <text evidence="2">The sequence shown here is derived from an EMBL/GenBank/DDBJ whole genome shotgun (WGS) entry which is preliminary data.</text>
</comment>
<dbReference type="EMBL" id="JAMKFB020000016">
    <property type="protein sequence ID" value="KAL0172777.1"/>
    <property type="molecule type" value="Genomic_DNA"/>
</dbReference>
<feature type="non-terminal residue" evidence="2">
    <location>
        <position position="61"/>
    </location>
</feature>
<evidence type="ECO:0000259" key="1">
    <source>
        <dbReference type="Pfam" id="PF14688"/>
    </source>
</evidence>
<reference evidence="2 3" key="1">
    <citation type="submission" date="2024-05" db="EMBL/GenBank/DDBJ databases">
        <title>Genome sequencing and assembly of Indian major carp, Cirrhinus mrigala (Hamilton, 1822).</title>
        <authorList>
            <person name="Mohindra V."/>
            <person name="Chowdhury L.M."/>
            <person name="Lal K."/>
            <person name="Jena J.K."/>
        </authorList>
    </citation>
    <scope>NUCLEOTIDE SEQUENCE [LARGE SCALE GENOMIC DNA]</scope>
    <source>
        <strain evidence="2">CM1030</strain>
        <tissue evidence="2">Blood</tissue>
    </source>
</reference>
<keyword evidence="3" id="KW-1185">Reference proteome</keyword>
<dbReference type="AlphaFoldDB" id="A0ABD0PFS8"/>
<dbReference type="InterPro" id="IPR027989">
    <property type="entry name" value="DUF4461"/>
</dbReference>
<feature type="domain" description="DUF4461" evidence="1">
    <location>
        <begin position="1"/>
        <end position="61"/>
    </location>
</feature>
<evidence type="ECO:0000313" key="3">
    <source>
        <dbReference type="Proteomes" id="UP001529510"/>
    </source>
</evidence>
<name>A0ABD0PFS8_CIRMR</name>
<organism evidence="2 3">
    <name type="scientific">Cirrhinus mrigala</name>
    <name type="common">Mrigala</name>
    <dbReference type="NCBI Taxonomy" id="683832"/>
    <lineage>
        <taxon>Eukaryota</taxon>
        <taxon>Metazoa</taxon>
        <taxon>Chordata</taxon>
        <taxon>Craniata</taxon>
        <taxon>Vertebrata</taxon>
        <taxon>Euteleostomi</taxon>
        <taxon>Actinopterygii</taxon>
        <taxon>Neopterygii</taxon>
        <taxon>Teleostei</taxon>
        <taxon>Ostariophysi</taxon>
        <taxon>Cypriniformes</taxon>
        <taxon>Cyprinidae</taxon>
        <taxon>Labeoninae</taxon>
        <taxon>Labeonini</taxon>
        <taxon>Cirrhinus</taxon>
    </lineage>
</organism>
<dbReference type="Pfam" id="PF14688">
    <property type="entry name" value="DUF4461"/>
    <property type="match status" value="1"/>
</dbReference>
<feature type="non-terminal residue" evidence="2">
    <location>
        <position position="1"/>
    </location>
</feature>
<proteinExistence type="predicted"/>
<sequence length="61" mass="7137">WLKERISHLLGGIQVIHIERMGPALPLEEHYSILNTFHKRLLPQRLSLHPRSMQGLTMTLE</sequence>
<dbReference type="Proteomes" id="UP001529510">
    <property type="component" value="Unassembled WGS sequence"/>
</dbReference>
<evidence type="ECO:0000313" key="2">
    <source>
        <dbReference type="EMBL" id="KAL0172777.1"/>
    </source>
</evidence>
<protein>
    <recommendedName>
        <fullName evidence="1">DUF4461 domain-containing protein</fullName>
    </recommendedName>
</protein>